<accession>A0A9P1G649</accession>
<dbReference type="AlphaFoldDB" id="A0A9P1G649"/>
<dbReference type="SUPFAM" id="SSF51197">
    <property type="entry name" value="Clavaminate synthase-like"/>
    <property type="match status" value="1"/>
</dbReference>
<comment type="cofactor">
    <cofactor evidence="1">
        <name>Fe cation</name>
        <dbReference type="ChEBI" id="CHEBI:24875"/>
    </cofactor>
</comment>
<dbReference type="Pfam" id="PF05721">
    <property type="entry name" value="PhyH"/>
    <property type="match status" value="1"/>
</dbReference>
<dbReference type="InterPro" id="IPR008775">
    <property type="entry name" value="Phytyl_CoA_dOase-like"/>
</dbReference>
<reference evidence="3 4" key="2">
    <citation type="submission" date="2024-05" db="EMBL/GenBank/DDBJ databases">
        <authorList>
            <person name="Chen Y."/>
            <person name="Shah S."/>
            <person name="Dougan E. K."/>
            <person name="Thang M."/>
            <person name="Chan C."/>
        </authorList>
    </citation>
    <scope>NUCLEOTIDE SEQUENCE [LARGE SCALE GENOMIC DNA]</scope>
</reference>
<dbReference type="PANTHER" id="PTHR20883:SF48">
    <property type="entry name" value="ECTOINE DIOXYGENASE"/>
    <property type="match status" value="1"/>
</dbReference>
<evidence type="ECO:0000313" key="2">
    <source>
        <dbReference type="EMBL" id="CAI4002394.1"/>
    </source>
</evidence>
<dbReference type="Gene3D" id="2.60.120.620">
    <property type="entry name" value="q2cbj1_9rhob like domain"/>
    <property type="match status" value="1"/>
</dbReference>
<dbReference type="OrthoDB" id="2328924at2759"/>
<dbReference type="PANTHER" id="PTHR20883">
    <property type="entry name" value="PHYTANOYL-COA DIOXYGENASE DOMAIN CONTAINING 1"/>
    <property type="match status" value="1"/>
</dbReference>
<comment type="caution">
    <text evidence="2">The sequence shown here is derived from an EMBL/GenBank/DDBJ whole genome shotgun (WGS) entry which is preliminary data.</text>
</comment>
<dbReference type="GO" id="GO:0046872">
    <property type="term" value="F:metal ion binding"/>
    <property type="evidence" value="ECO:0007669"/>
    <property type="project" value="UniProtKB-ARBA"/>
</dbReference>
<dbReference type="GO" id="GO:0016491">
    <property type="term" value="F:oxidoreductase activity"/>
    <property type="evidence" value="ECO:0007669"/>
    <property type="project" value="UniProtKB-ARBA"/>
</dbReference>
<sequence>MELESAFEGYATPSDESYKTRGEHAEVALRSDPVVWCSAQVKPLSQAELCAYEETGFCIVRGLVPLQQIEACKNHLQTFTNEDQLKVTDNCRFVTEANSTVLRSIFAIHEDKSPLGELARAKFLTEYVQQILDDDIYVHQSRVNLQAPFKGTGFSWHSDFETWHAEDGMPRPRSLSAVVFLDQNAEYNGALMVIPGSHKSFLRCPGRQKGANWEKSLQSQAWRTTCSVDSFRHFQTCPIPEVYGTPAEEHLRQLAESNGIKYCTGAPGDVLFFDSNLLHASSGNRSPFPRRNLFVAFNAWSNRLQAPFFSEEQRPEHVAHRQRVERFPRSA</sequence>
<evidence type="ECO:0000313" key="4">
    <source>
        <dbReference type="Proteomes" id="UP001152797"/>
    </source>
</evidence>
<protein>
    <submittedName>
        <fullName evidence="3">L-ectoine synthase (N-acetyldiaminobutyrat e dehydratase)</fullName>
    </submittedName>
</protein>
<name>A0A9P1G649_9DINO</name>
<keyword evidence="4" id="KW-1185">Reference proteome</keyword>
<dbReference type="EMBL" id="CAMXCT020003098">
    <property type="protein sequence ID" value="CAL1155769.1"/>
    <property type="molecule type" value="Genomic_DNA"/>
</dbReference>
<reference evidence="2" key="1">
    <citation type="submission" date="2022-10" db="EMBL/GenBank/DDBJ databases">
        <authorList>
            <person name="Chen Y."/>
            <person name="Dougan E. K."/>
            <person name="Chan C."/>
            <person name="Rhodes N."/>
            <person name="Thang M."/>
        </authorList>
    </citation>
    <scope>NUCLEOTIDE SEQUENCE</scope>
</reference>
<evidence type="ECO:0000256" key="1">
    <source>
        <dbReference type="ARBA" id="ARBA00001962"/>
    </source>
</evidence>
<dbReference type="EMBL" id="CAMXCT010003098">
    <property type="protein sequence ID" value="CAI4002394.1"/>
    <property type="molecule type" value="Genomic_DNA"/>
</dbReference>
<proteinExistence type="predicted"/>
<dbReference type="Proteomes" id="UP001152797">
    <property type="component" value="Unassembled WGS sequence"/>
</dbReference>
<gene>
    <name evidence="2" type="ORF">C1SCF055_LOCUS28350</name>
</gene>
<evidence type="ECO:0000313" key="3">
    <source>
        <dbReference type="EMBL" id="CAL4789706.1"/>
    </source>
</evidence>
<dbReference type="EMBL" id="CAMXCT030003098">
    <property type="protein sequence ID" value="CAL4789706.1"/>
    <property type="molecule type" value="Genomic_DNA"/>
</dbReference>
<organism evidence="2">
    <name type="scientific">Cladocopium goreaui</name>
    <dbReference type="NCBI Taxonomy" id="2562237"/>
    <lineage>
        <taxon>Eukaryota</taxon>
        <taxon>Sar</taxon>
        <taxon>Alveolata</taxon>
        <taxon>Dinophyceae</taxon>
        <taxon>Suessiales</taxon>
        <taxon>Symbiodiniaceae</taxon>
        <taxon>Cladocopium</taxon>
    </lineage>
</organism>